<dbReference type="InterPro" id="IPR050865">
    <property type="entry name" value="BEACH_Domain"/>
</dbReference>
<reference evidence="2" key="1">
    <citation type="submission" date="2016-06" db="UniProtKB">
        <authorList>
            <consortium name="WormBaseParasite"/>
        </authorList>
    </citation>
    <scope>IDENTIFICATION</scope>
</reference>
<proteinExistence type="predicted"/>
<sequence>LNARVLENLIGISKYLLQSRTGTPLLKHLFDYILFNPELWSKAEASIQIKLYYYLASDFLSSANLMLPLQRCATVVEVLHAVKMSDIVTIRAHLLTFVSRMICMVDSKESELNRDSEFNALLNFIATDDNLYDVLALTTRLLAERPATMVPAFDRKRGLVVVFKLINSVNELIRIPALKIFGYFLCRSTLKSDDNLYDVLALTTRLLAERPATMVPAFDRKRGLVVVFKLINSVNELIRIPALKIFGYFLCRSTLKSVCFFGHNLISFRTIAPSSKLATFL</sequence>
<dbReference type="GO" id="GO:0016020">
    <property type="term" value="C:membrane"/>
    <property type="evidence" value="ECO:0007669"/>
    <property type="project" value="TreeGrafter"/>
</dbReference>
<dbReference type="GO" id="GO:0008104">
    <property type="term" value="P:intracellular protein localization"/>
    <property type="evidence" value="ECO:0007669"/>
    <property type="project" value="TreeGrafter"/>
</dbReference>
<name>A0A183DTU7_9BILA</name>
<evidence type="ECO:0000259" key="1">
    <source>
        <dbReference type="Pfam" id="PF15787"/>
    </source>
</evidence>
<feature type="domain" description="DUF4704" evidence="1">
    <location>
        <begin position="85"/>
        <end position="194"/>
    </location>
</feature>
<dbReference type="PANTHER" id="PTHR13743:SF162">
    <property type="entry name" value="NEUROBEACHIN"/>
    <property type="match status" value="1"/>
</dbReference>
<dbReference type="GO" id="GO:0005829">
    <property type="term" value="C:cytosol"/>
    <property type="evidence" value="ECO:0007669"/>
    <property type="project" value="TreeGrafter"/>
</dbReference>
<feature type="domain" description="DUF4704" evidence="1">
    <location>
        <begin position="1"/>
        <end position="83"/>
    </location>
</feature>
<organism evidence="2">
    <name type="scientific">Gongylonema pulchrum</name>
    <dbReference type="NCBI Taxonomy" id="637853"/>
    <lineage>
        <taxon>Eukaryota</taxon>
        <taxon>Metazoa</taxon>
        <taxon>Ecdysozoa</taxon>
        <taxon>Nematoda</taxon>
        <taxon>Chromadorea</taxon>
        <taxon>Rhabditida</taxon>
        <taxon>Spirurina</taxon>
        <taxon>Spiruromorpha</taxon>
        <taxon>Spiruroidea</taxon>
        <taxon>Gongylonematidae</taxon>
        <taxon>Gongylonema</taxon>
    </lineage>
</organism>
<dbReference type="GO" id="GO:0019901">
    <property type="term" value="F:protein kinase binding"/>
    <property type="evidence" value="ECO:0007669"/>
    <property type="project" value="TreeGrafter"/>
</dbReference>
<accession>A0A183DTU7</accession>
<dbReference type="InterPro" id="IPR031570">
    <property type="entry name" value="NBEA/BDCP_DUF4704"/>
</dbReference>
<evidence type="ECO:0000313" key="2">
    <source>
        <dbReference type="WBParaSite" id="GPUH_0001215201-mRNA-1"/>
    </source>
</evidence>
<dbReference type="Pfam" id="PF15787">
    <property type="entry name" value="DUF4704"/>
    <property type="match status" value="2"/>
</dbReference>
<dbReference type="WBParaSite" id="GPUH_0001215201-mRNA-1">
    <property type="protein sequence ID" value="GPUH_0001215201-mRNA-1"/>
    <property type="gene ID" value="GPUH_0001215201"/>
</dbReference>
<dbReference type="AlphaFoldDB" id="A0A183DTU7"/>
<dbReference type="PANTHER" id="PTHR13743">
    <property type="entry name" value="BEIGE/BEACH-RELATED"/>
    <property type="match status" value="1"/>
</dbReference>
<protein>
    <submittedName>
        <fullName evidence="2">DUF4704 domain-containing protein</fullName>
    </submittedName>
</protein>